<sequence length="401" mass="45026">MIKPPIPENENERLEALISYNILDTLPENDFEEITFIASEICQTPISLISLIDRNRQWFKSNRGLNVTETSRDLAFCAHAILEPEEVLVVTDALSDDRFADNPLVQGQPDVVFYTGVPLVNPDGYALGTLCVIDNKPKELTANQIIALKALAKQVVAQLELRKKVKELDIVGAELVKSNEYLERFAVMAAHDIRNPLTSILLAGQILKDRFKGNPDEKGNKFVDIINHSSQRLLAMLDKMLDYSKSNKILSQNKEEADMLYLLEEAIKLIEIPDYFTVKLPVSAPITTSVVAFEQVIINLLSNAIRYNNKPRGLIKIEYREDDQFYIFTITDNGIGISQAHYEKIFNPMFTVGHTDRFDKKGSGVGLSTVKNLVEALGGTISVNSVIDEFTAFTFTLKKEL</sequence>
<dbReference type="Gene3D" id="3.30.565.10">
    <property type="entry name" value="Histidine kinase-like ATPase, C-terminal domain"/>
    <property type="match status" value="1"/>
</dbReference>
<comment type="caution">
    <text evidence="5">The sequence shown here is derived from an EMBL/GenBank/DDBJ whole genome shotgun (WGS) entry which is preliminary data.</text>
</comment>
<evidence type="ECO:0000256" key="2">
    <source>
        <dbReference type="ARBA" id="ARBA00012438"/>
    </source>
</evidence>
<dbReference type="PANTHER" id="PTHR43102">
    <property type="entry name" value="SLR1143 PROTEIN"/>
    <property type="match status" value="1"/>
</dbReference>
<dbReference type="Gene3D" id="1.10.287.130">
    <property type="match status" value="1"/>
</dbReference>
<dbReference type="Pfam" id="PF00512">
    <property type="entry name" value="HisKA"/>
    <property type="match status" value="1"/>
</dbReference>
<dbReference type="InterPro" id="IPR003018">
    <property type="entry name" value="GAF"/>
</dbReference>
<dbReference type="RefSeq" id="WP_377025151.1">
    <property type="nucleotide sequence ID" value="NZ_JBHLTS010000074.1"/>
</dbReference>
<evidence type="ECO:0000256" key="1">
    <source>
        <dbReference type="ARBA" id="ARBA00000085"/>
    </source>
</evidence>
<evidence type="ECO:0000313" key="5">
    <source>
        <dbReference type="EMBL" id="MFC0517398.1"/>
    </source>
</evidence>
<dbReference type="InterPro" id="IPR036097">
    <property type="entry name" value="HisK_dim/P_sf"/>
</dbReference>
<dbReference type="SMART" id="SM00065">
    <property type="entry name" value="GAF"/>
    <property type="match status" value="1"/>
</dbReference>
<dbReference type="InterPro" id="IPR004358">
    <property type="entry name" value="Sig_transdc_His_kin-like_C"/>
</dbReference>
<dbReference type="InterPro" id="IPR036890">
    <property type="entry name" value="HATPase_C_sf"/>
</dbReference>
<evidence type="ECO:0000313" key="6">
    <source>
        <dbReference type="Proteomes" id="UP001589828"/>
    </source>
</evidence>
<evidence type="ECO:0000259" key="4">
    <source>
        <dbReference type="PROSITE" id="PS50109"/>
    </source>
</evidence>
<evidence type="ECO:0000256" key="3">
    <source>
        <dbReference type="ARBA" id="ARBA00022553"/>
    </source>
</evidence>
<dbReference type="CDD" id="cd00082">
    <property type="entry name" value="HisKA"/>
    <property type="match status" value="1"/>
</dbReference>
<dbReference type="PROSITE" id="PS50109">
    <property type="entry name" value="HIS_KIN"/>
    <property type="match status" value="1"/>
</dbReference>
<accession>A0ABV6LD91</accession>
<dbReference type="EC" id="2.7.13.3" evidence="2"/>
<keyword evidence="5" id="KW-0547">Nucleotide-binding</keyword>
<dbReference type="SMART" id="SM00387">
    <property type="entry name" value="HATPase_c"/>
    <property type="match status" value="1"/>
</dbReference>
<proteinExistence type="predicted"/>
<dbReference type="PANTHER" id="PTHR43102:SF2">
    <property type="entry name" value="GAF DOMAIN-CONTAINING PROTEIN"/>
    <property type="match status" value="1"/>
</dbReference>
<dbReference type="Pfam" id="PF02518">
    <property type="entry name" value="HATPase_c"/>
    <property type="match status" value="1"/>
</dbReference>
<dbReference type="Pfam" id="PF01590">
    <property type="entry name" value="GAF"/>
    <property type="match status" value="1"/>
</dbReference>
<gene>
    <name evidence="5" type="ORF">ACFFGT_24520</name>
</gene>
<dbReference type="GO" id="GO:0005524">
    <property type="term" value="F:ATP binding"/>
    <property type="evidence" value="ECO:0007669"/>
    <property type="project" value="UniProtKB-KW"/>
</dbReference>
<dbReference type="Proteomes" id="UP001589828">
    <property type="component" value="Unassembled WGS sequence"/>
</dbReference>
<dbReference type="SUPFAM" id="SSF55874">
    <property type="entry name" value="ATPase domain of HSP90 chaperone/DNA topoisomerase II/histidine kinase"/>
    <property type="match status" value="1"/>
</dbReference>
<dbReference type="InterPro" id="IPR029016">
    <property type="entry name" value="GAF-like_dom_sf"/>
</dbReference>
<feature type="domain" description="Histidine kinase" evidence="4">
    <location>
        <begin position="188"/>
        <end position="401"/>
    </location>
</feature>
<organism evidence="5 6">
    <name type="scientific">Mucilaginibacter angelicae</name>
    <dbReference type="NCBI Taxonomy" id="869718"/>
    <lineage>
        <taxon>Bacteria</taxon>
        <taxon>Pseudomonadati</taxon>
        <taxon>Bacteroidota</taxon>
        <taxon>Sphingobacteriia</taxon>
        <taxon>Sphingobacteriales</taxon>
        <taxon>Sphingobacteriaceae</taxon>
        <taxon>Mucilaginibacter</taxon>
    </lineage>
</organism>
<dbReference type="SMART" id="SM00388">
    <property type="entry name" value="HisKA"/>
    <property type="match status" value="1"/>
</dbReference>
<dbReference type="SUPFAM" id="SSF47384">
    <property type="entry name" value="Homodimeric domain of signal transducing histidine kinase"/>
    <property type="match status" value="1"/>
</dbReference>
<protein>
    <recommendedName>
        <fullName evidence="2">histidine kinase</fullName>
        <ecNumber evidence="2">2.7.13.3</ecNumber>
    </recommendedName>
</protein>
<name>A0ABV6LD91_9SPHI</name>
<dbReference type="PRINTS" id="PR00344">
    <property type="entry name" value="BCTRLSENSOR"/>
</dbReference>
<dbReference type="EMBL" id="JBHLTS010000074">
    <property type="protein sequence ID" value="MFC0517398.1"/>
    <property type="molecule type" value="Genomic_DNA"/>
</dbReference>
<comment type="catalytic activity">
    <reaction evidence="1">
        <text>ATP + protein L-histidine = ADP + protein N-phospho-L-histidine.</text>
        <dbReference type="EC" id="2.7.13.3"/>
    </reaction>
</comment>
<dbReference type="InterPro" id="IPR005467">
    <property type="entry name" value="His_kinase_dom"/>
</dbReference>
<dbReference type="SUPFAM" id="SSF55781">
    <property type="entry name" value="GAF domain-like"/>
    <property type="match status" value="1"/>
</dbReference>
<dbReference type="InterPro" id="IPR003594">
    <property type="entry name" value="HATPase_dom"/>
</dbReference>
<reference evidence="5 6" key="1">
    <citation type="submission" date="2024-09" db="EMBL/GenBank/DDBJ databases">
        <authorList>
            <person name="Sun Q."/>
            <person name="Mori K."/>
        </authorList>
    </citation>
    <scope>NUCLEOTIDE SEQUENCE [LARGE SCALE GENOMIC DNA]</scope>
    <source>
        <strain evidence="5 6">NCAIM B.02415</strain>
    </source>
</reference>
<keyword evidence="5" id="KW-0067">ATP-binding</keyword>
<dbReference type="InterPro" id="IPR003661">
    <property type="entry name" value="HisK_dim/P_dom"/>
</dbReference>
<keyword evidence="6" id="KW-1185">Reference proteome</keyword>
<dbReference type="Gene3D" id="3.30.450.40">
    <property type="match status" value="1"/>
</dbReference>
<keyword evidence="3" id="KW-0597">Phosphoprotein</keyword>